<evidence type="ECO:0000256" key="4">
    <source>
        <dbReference type="ARBA" id="ARBA00022989"/>
    </source>
</evidence>
<dbReference type="OrthoDB" id="6428174at2759"/>
<keyword evidence="4 6" id="KW-1133">Transmembrane helix</keyword>
<dbReference type="EMBL" id="KK117505">
    <property type="protein sequence ID" value="KFM70652.1"/>
    <property type="molecule type" value="Genomic_DNA"/>
</dbReference>
<dbReference type="STRING" id="407821.A0A087TZW3"/>
<evidence type="ECO:0000256" key="1">
    <source>
        <dbReference type="ARBA" id="ARBA00004141"/>
    </source>
</evidence>
<keyword evidence="3 6" id="KW-0812">Transmembrane</keyword>
<keyword evidence="8" id="KW-1185">Reference proteome</keyword>
<dbReference type="InterPro" id="IPR008521">
    <property type="entry name" value="Mg_trans_NIPA"/>
</dbReference>
<feature type="non-terminal residue" evidence="7">
    <location>
        <position position="71"/>
    </location>
</feature>
<dbReference type="Pfam" id="PF05653">
    <property type="entry name" value="Mg_trans_NIPA"/>
    <property type="match status" value="1"/>
</dbReference>
<proteinExistence type="inferred from homology"/>
<organism evidence="7 8">
    <name type="scientific">Stegodyphus mimosarum</name>
    <name type="common">African social velvet spider</name>
    <dbReference type="NCBI Taxonomy" id="407821"/>
    <lineage>
        <taxon>Eukaryota</taxon>
        <taxon>Metazoa</taxon>
        <taxon>Ecdysozoa</taxon>
        <taxon>Arthropoda</taxon>
        <taxon>Chelicerata</taxon>
        <taxon>Arachnida</taxon>
        <taxon>Araneae</taxon>
        <taxon>Araneomorphae</taxon>
        <taxon>Entelegynae</taxon>
        <taxon>Eresoidea</taxon>
        <taxon>Eresidae</taxon>
        <taxon>Stegodyphus</taxon>
    </lineage>
</organism>
<evidence type="ECO:0000313" key="7">
    <source>
        <dbReference type="EMBL" id="KFM70652.1"/>
    </source>
</evidence>
<evidence type="ECO:0000256" key="6">
    <source>
        <dbReference type="SAM" id="Phobius"/>
    </source>
</evidence>
<dbReference type="PANTHER" id="PTHR12570:SF92">
    <property type="entry name" value="SPICHTHYIN, ISOFORM B"/>
    <property type="match status" value="1"/>
</dbReference>
<gene>
    <name evidence="7" type="ORF">X975_12034</name>
</gene>
<name>A0A087TZW3_STEMI</name>
<dbReference type="PANTHER" id="PTHR12570">
    <property type="match status" value="1"/>
</dbReference>
<dbReference type="AlphaFoldDB" id="A0A087TZW3"/>
<feature type="transmembrane region" description="Helical" evidence="6">
    <location>
        <begin position="20"/>
        <end position="39"/>
    </location>
</feature>
<dbReference type="GO" id="GO:0016020">
    <property type="term" value="C:membrane"/>
    <property type="evidence" value="ECO:0007669"/>
    <property type="project" value="UniProtKB-SubCell"/>
</dbReference>
<comment type="subcellular location">
    <subcellularLocation>
        <location evidence="1">Membrane</location>
        <topology evidence="1">Multi-pass membrane protein</topology>
    </subcellularLocation>
</comment>
<protein>
    <submittedName>
        <fullName evidence="7">Magnesium transporter NIPA2</fullName>
    </submittedName>
</protein>
<comment type="similarity">
    <text evidence="2">Belongs to the NIPA family.</text>
</comment>
<dbReference type="OMA" id="HNSFYIG"/>
<sequence length="71" mass="7824">MTSKEQGELDMLPHVETNFYVGLGLAVTSSIFIGSSFVIKKKGLLRLTIQGQTRAGLGGHGYLKEWIWWAG</sequence>
<keyword evidence="5 6" id="KW-0472">Membrane</keyword>
<evidence type="ECO:0000256" key="3">
    <source>
        <dbReference type="ARBA" id="ARBA00022692"/>
    </source>
</evidence>
<evidence type="ECO:0000313" key="8">
    <source>
        <dbReference type="Proteomes" id="UP000054359"/>
    </source>
</evidence>
<reference evidence="7 8" key="1">
    <citation type="submission" date="2013-11" db="EMBL/GenBank/DDBJ databases">
        <title>Genome sequencing of Stegodyphus mimosarum.</title>
        <authorList>
            <person name="Bechsgaard J."/>
        </authorList>
    </citation>
    <scope>NUCLEOTIDE SEQUENCE [LARGE SCALE GENOMIC DNA]</scope>
</reference>
<dbReference type="Proteomes" id="UP000054359">
    <property type="component" value="Unassembled WGS sequence"/>
</dbReference>
<evidence type="ECO:0000256" key="2">
    <source>
        <dbReference type="ARBA" id="ARBA00007230"/>
    </source>
</evidence>
<accession>A0A087TZW3</accession>
<evidence type="ECO:0000256" key="5">
    <source>
        <dbReference type="ARBA" id="ARBA00023136"/>
    </source>
</evidence>
<dbReference type="GO" id="GO:0015095">
    <property type="term" value="F:magnesium ion transmembrane transporter activity"/>
    <property type="evidence" value="ECO:0007669"/>
    <property type="project" value="InterPro"/>
</dbReference>